<organism evidence="2 3">
    <name type="scientific">Ruminiclostridium herbifermentans</name>
    <dbReference type="NCBI Taxonomy" id="2488810"/>
    <lineage>
        <taxon>Bacteria</taxon>
        <taxon>Bacillati</taxon>
        <taxon>Bacillota</taxon>
        <taxon>Clostridia</taxon>
        <taxon>Eubacteriales</taxon>
        <taxon>Oscillospiraceae</taxon>
        <taxon>Ruminiclostridium</taxon>
    </lineage>
</organism>
<sequence>MNKEIAKNLLKAIVYFLKKRNHFSVLQAKYLFYDFVGAKKELKALRIDTLKSYVGLKENLNHYIFDDLLFIKTEEKLIEAVVGMCLDIFLKDNFYRLQNETLRENIQDEPKFYFYNEGPYEIEEVQVNANDIVIDAGANMGMFSILAAKKGAKVYAFEPQAVFLNYLNQNCKLNSLEGNISIYNFAVSSHECETSLSVNRDNLLSASINIDRKGHFETVKCISIDNWVATNHIPRIDFIKADIEGAERLLIDGAKYTIQKFKPQMAIATYHLDDDKEVIKRKILDICPDYRIIQTGFVLFAYYIK</sequence>
<dbReference type="Pfam" id="PF05050">
    <property type="entry name" value="Methyltransf_21"/>
    <property type="match status" value="1"/>
</dbReference>
<dbReference type="InterPro" id="IPR052514">
    <property type="entry name" value="SAM-dependent_MTase"/>
</dbReference>
<evidence type="ECO:0000313" key="2">
    <source>
        <dbReference type="EMBL" id="QNU67956.1"/>
    </source>
</evidence>
<gene>
    <name evidence="2" type="ORF">EHE19_005800</name>
</gene>
<dbReference type="GO" id="GO:0008168">
    <property type="term" value="F:methyltransferase activity"/>
    <property type="evidence" value="ECO:0007669"/>
    <property type="project" value="UniProtKB-KW"/>
</dbReference>
<dbReference type="PANTHER" id="PTHR34203:SF15">
    <property type="entry name" value="SLL1173 PROTEIN"/>
    <property type="match status" value="1"/>
</dbReference>
<dbReference type="AlphaFoldDB" id="A0A4U7JC36"/>
<dbReference type="SUPFAM" id="SSF53335">
    <property type="entry name" value="S-adenosyl-L-methionine-dependent methyltransferases"/>
    <property type="match status" value="1"/>
</dbReference>
<dbReference type="PANTHER" id="PTHR34203">
    <property type="entry name" value="METHYLTRANSFERASE, FKBM FAMILY PROTEIN"/>
    <property type="match status" value="1"/>
</dbReference>
<dbReference type="InterPro" id="IPR029063">
    <property type="entry name" value="SAM-dependent_MTases_sf"/>
</dbReference>
<dbReference type="RefSeq" id="WP_137698214.1">
    <property type="nucleotide sequence ID" value="NZ_CP061336.1"/>
</dbReference>
<dbReference type="OrthoDB" id="2039449at2"/>
<evidence type="ECO:0000313" key="3">
    <source>
        <dbReference type="Proteomes" id="UP000306409"/>
    </source>
</evidence>
<dbReference type="InterPro" id="IPR006342">
    <property type="entry name" value="FkbM_mtfrase"/>
</dbReference>
<protein>
    <submittedName>
        <fullName evidence="2">FkbM family methyltransferase</fullName>
    </submittedName>
</protein>
<dbReference type="Proteomes" id="UP000306409">
    <property type="component" value="Chromosome"/>
</dbReference>
<reference evidence="2 3" key="1">
    <citation type="submission" date="2020-09" db="EMBL/GenBank/DDBJ databases">
        <title>Characterization and genome sequencing of Ruminiclostridium sp. nov. MA18.</title>
        <authorList>
            <person name="Rettenmaier R."/>
            <person name="Kowollik M.-L."/>
            <person name="Liebl W."/>
            <person name="Zverlov V."/>
        </authorList>
    </citation>
    <scope>NUCLEOTIDE SEQUENCE [LARGE SCALE GENOMIC DNA]</scope>
    <source>
        <strain evidence="2 3">MA18</strain>
    </source>
</reference>
<dbReference type="NCBIfam" id="TIGR01444">
    <property type="entry name" value="fkbM_fam"/>
    <property type="match status" value="1"/>
</dbReference>
<evidence type="ECO:0000259" key="1">
    <source>
        <dbReference type="Pfam" id="PF05050"/>
    </source>
</evidence>
<dbReference type="EMBL" id="CP061336">
    <property type="protein sequence ID" value="QNU67956.1"/>
    <property type="molecule type" value="Genomic_DNA"/>
</dbReference>
<dbReference type="GO" id="GO:0032259">
    <property type="term" value="P:methylation"/>
    <property type="evidence" value="ECO:0007669"/>
    <property type="project" value="UniProtKB-KW"/>
</dbReference>
<keyword evidence="3" id="KW-1185">Reference proteome</keyword>
<keyword evidence="2" id="KW-0808">Transferase</keyword>
<dbReference type="KEGG" id="rher:EHE19_005800"/>
<name>A0A4U7JC36_9FIRM</name>
<keyword evidence="2" id="KW-0489">Methyltransferase</keyword>
<feature type="domain" description="Methyltransferase FkbM" evidence="1">
    <location>
        <begin position="135"/>
        <end position="271"/>
    </location>
</feature>
<proteinExistence type="predicted"/>
<dbReference type="Gene3D" id="3.40.50.150">
    <property type="entry name" value="Vaccinia Virus protein VP39"/>
    <property type="match status" value="1"/>
</dbReference>
<accession>A0A4U7JC36</accession>